<evidence type="ECO:0000313" key="4">
    <source>
        <dbReference type="EMBL" id="KZV86312.1"/>
    </source>
</evidence>
<evidence type="ECO:0000259" key="3">
    <source>
        <dbReference type="Pfam" id="PF20153"/>
    </source>
</evidence>
<reference evidence="4 5" key="1">
    <citation type="journal article" date="2016" name="Mol. Biol. Evol.">
        <title>Comparative Genomics of Early-Diverging Mushroom-Forming Fungi Provides Insights into the Origins of Lignocellulose Decay Capabilities.</title>
        <authorList>
            <person name="Nagy L.G."/>
            <person name="Riley R."/>
            <person name="Tritt A."/>
            <person name="Adam C."/>
            <person name="Daum C."/>
            <person name="Floudas D."/>
            <person name="Sun H."/>
            <person name="Yadav J.S."/>
            <person name="Pangilinan J."/>
            <person name="Larsson K.H."/>
            <person name="Matsuura K."/>
            <person name="Barry K."/>
            <person name="Labutti K."/>
            <person name="Kuo R."/>
            <person name="Ohm R.A."/>
            <person name="Bhattacharya S.S."/>
            <person name="Shirouzu T."/>
            <person name="Yoshinaga Y."/>
            <person name="Martin F.M."/>
            <person name="Grigoriev I.V."/>
            <person name="Hibbett D.S."/>
        </authorList>
    </citation>
    <scope>NUCLEOTIDE SEQUENCE [LARGE SCALE GENOMIC DNA]</scope>
    <source>
        <strain evidence="4 5">HHB12029</strain>
    </source>
</reference>
<feature type="compositionally biased region" description="Polar residues" evidence="1">
    <location>
        <begin position="1"/>
        <end position="14"/>
    </location>
</feature>
<feature type="transmembrane region" description="Helical" evidence="2">
    <location>
        <begin position="288"/>
        <end position="314"/>
    </location>
</feature>
<gene>
    <name evidence="4" type="ORF">EXIGLDRAFT_840881</name>
</gene>
<dbReference type="InterPro" id="IPR045338">
    <property type="entry name" value="DUF6535"/>
</dbReference>
<sequence>MSASSTVSGQSTKTNNDDEDGCAYRTRVFSYEQQDLFDRVYGMCEDEKLNKNYAWRSYDHSAVRRLSNRPSKPSYPPEELDTNFKRNYPPDPFGDEVEPHARVWKIYRDEATSHDEPMVDLWNKTLDILLIFAGLFSAVETAFIVEAYRALLPDYDAYTAHVIYVFASFGNGSLPVQYLSGLGDPSVAVVSNLSRWINGLWFLSLLFSLAVALLCILTKQWVQYYAFRINSPSSSPQQWARRRSLYYEGLLRWHLPGLISTLPVLLHVSLFVFLAGLVLFVWNLDRFIGMGLLALTSTLLAFYVLCFVAPMWSIDSPTMSPILEQLMSIGMYHNSLRWLMGTIQAVIHGALYKKHVDPADYVDDEVVSSSVTARGLLAVKRAVSALSVVRGCVYFALQDLWNMRSAFFYRHYVHGPIWSHLQRVRKSGEQHALHQRAADLDAASISWLVRSSSNAETVLVAIQATGSLHPASRGTSLLREDHEVRLKAVDVIHTAFYDGGTRCGTVTSYSPADIARLLRVALAQTPFLLKNRGLDYPWSTTAVCDYDLYLLSQIFTTYTLDRRKMTNREVHFIDAPRRLGDKSSFLHSTVFLLLGLRSLSLEPQLALVDLLDFSRITDEDARYVTTALMPKWYGAASFLSSALDYYGSTRISPIRCEQILCIVTATLRLIPPHETRVFDPPHLQDNLLLEMCSVVYALYRPKSLFMYRAKGRASLYRAQLLVAHDVWSLSDGLLPLLKRTEDTPSIWSVIVSSVSEGHTTAVSLVLAIQLCSGARRGLLGISSLIDEFFAYNWGLDALRGNSSGVRSDSEAVLLHLMIQHCVELKSDWWENVRARVDVGDVTSESGGGKILHVDPLGAEWRRRDVRYYDRWLVKQRPGPCTMCAACEPPVAPPV</sequence>
<dbReference type="Pfam" id="PF20153">
    <property type="entry name" value="DUF6535"/>
    <property type="match status" value="1"/>
</dbReference>
<evidence type="ECO:0000256" key="2">
    <source>
        <dbReference type="SAM" id="Phobius"/>
    </source>
</evidence>
<feature type="domain" description="DUF6535" evidence="3">
    <location>
        <begin position="104"/>
        <end position="283"/>
    </location>
</feature>
<keyword evidence="5" id="KW-1185">Reference proteome</keyword>
<evidence type="ECO:0000256" key="1">
    <source>
        <dbReference type="SAM" id="MobiDB-lite"/>
    </source>
</evidence>
<accession>A0A165E8G2</accession>
<feature type="transmembrane region" description="Helical" evidence="2">
    <location>
        <begin position="128"/>
        <end position="145"/>
    </location>
</feature>
<dbReference type="Proteomes" id="UP000077266">
    <property type="component" value="Unassembled WGS sequence"/>
</dbReference>
<feature type="region of interest" description="Disordered" evidence="1">
    <location>
        <begin position="1"/>
        <end position="22"/>
    </location>
</feature>
<proteinExistence type="predicted"/>
<dbReference type="OrthoDB" id="3219854at2759"/>
<keyword evidence="2" id="KW-0472">Membrane</keyword>
<organism evidence="4 5">
    <name type="scientific">Exidia glandulosa HHB12029</name>
    <dbReference type="NCBI Taxonomy" id="1314781"/>
    <lineage>
        <taxon>Eukaryota</taxon>
        <taxon>Fungi</taxon>
        <taxon>Dikarya</taxon>
        <taxon>Basidiomycota</taxon>
        <taxon>Agaricomycotina</taxon>
        <taxon>Agaricomycetes</taxon>
        <taxon>Auriculariales</taxon>
        <taxon>Exidiaceae</taxon>
        <taxon>Exidia</taxon>
    </lineage>
</organism>
<keyword evidence="2" id="KW-1133">Transmembrane helix</keyword>
<dbReference type="InParanoid" id="A0A165E8G2"/>
<name>A0A165E8G2_EXIGL</name>
<dbReference type="AlphaFoldDB" id="A0A165E8G2"/>
<keyword evidence="2" id="KW-0812">Transmembrane</keyword>
<protein>
    <recommendedName>
        <fullName evidence="3">DUF6535 domain-containing protein</fullName>
    </recommendedName>
</protein>
<feature type="transmembrane region" description="Helical" evidence="2">
    <location>
        <begin position="157"/>
        <end position="179"/>
    </location>
</feature>
<evidence type="ECO:0000313" key="5">
    <source>
        <dbReference type="Proteomes" id="UP000077266"/>
    </source>
</evidence>
<feature type="transmembrane region" description="Helical" evidence="2">
    <location>
        <begin position="199"/>
        <end position="218"/>
    </location>
</feature>
<feature type="transmembrane region" description="Helical" evidence="2">
    <location>
        <begin position="262"/>
        <end position="282"/>
    </location>
</feature>
<dbReference type="EMBL" id="KV426160">
    <property type="protein sequence ID" value="KZV86312.1"/>
    <property type="molecule type" value="Genomic_DNA"/>
</dbReference>